<dbReference type="EMBL" id="BPLR01002060">
    <property type="protein sequence ID" value="GIX69522.1"/>
    <property type="molecule type" value="Genomic_DNA"/>
</dbReference>
<dbReference type="AlphaFoldDB" id="A0AAV4MCV8"/>
<sequence>MAGIEKELTGGCEVGIFTDYIVLWQSDPVIKTIEDNSDFALGSCGPLKHRLPSFALFLVIFDACPSTINYAKCTSDSASPEHLLDCVNFNRLEAEANPLLTSWMFTNS</sequence>
<organism evidence="1 2">
    <name type="scientific">Caerostris extrusa</name>
    <name type="common">Bark spider</name>
    <name type="synonym">Caerostris bankana</name>
    <dbReference type="NCBI Taxonomy" id="172846"/>
    <lineage>
        <taxon>Eukaryota</taxon>
        <taxon>Metazoa</taxon>
        <taxon>Ecdysozoa</taxon>
        <taxon>Arthropoda</taxon>
        <taxon>Chelicerata</taxon>
        <taxon>Arachnida</taxon>
        <taxon>Araneae</taxon>
        <taxon>Araneomorphae</taxon>
        <taxon>Entelegynae</taxon>
        <taxon>Araneoidea</taxon>
        <taxon>Araneidae</taxon>
        <taxon>Caerostris</taxon>
    </lineage>
</organism>
<protein>
    <submittedName>
        <fullName evidence="1">Uncharacterized protein</fullName>
    </submittedName>
</protein>
<proteinExistence type="predicted"/>
<comment type="caution">
    <text evidence="1">The sequence shown here is derived from an EMBL/GenBank/DDBJ whole genome shotgun (WGS) entry which is preliminary data.</text>
</comment>
<evidence type="ECO:0000313" key="1">
    <source>
        <dbReference type="EMBL" id="GIX69522.1"/>
    </source>
</evidence>
<dbReference type="Proteomes" id="UP001054945">
    <property type="component" value="Unassembled WGS sequence"/>
</dbReference>
<name>A0AAV4MCV8_CAEEX</name>
<keyword evidence="2" id="KW-1185">Reference proteome</keyword>
<evidence type="ECO:0000313" key="2">
    <source>
        <dbReference type="Proteomes" id="UP001054945"/>
    </source>
</evidence>
<accession>A0AAV4MCV8</accession>
<gene>
    <name evidence="1" type="ORF">CEXT_659881</name>
</gene>
<reference evidence="1 2" key="1">
    <citation type="submission" date="2021-06" db="EMBL/GenBank/DDBJ databases">
        <title>Caerostris extrusa draft genome.</title>
        <authorList>
            <person name="Kono N."/>
            <person name="Arakawa K."/>
        </authorList>
    </citation>
    <scope>NUCLEOTIDE SEQUENCE [LARGE SCALE GENOMIC DNA]</scope>
</reference>